<keyword evidence="3" id="KW-1185">Reference proteome</keyword>
<feature type="signal peptide" evidence="1">
    <location>
        <begin position="1"/>
        <end position="21"/>
    </location>
</feature>
<proteinExistence type="predicted"/>
<evidence type="ECO:0008006" key="4">
    <source>
        <dbReference type="Google" id="ProtNLM"/>
    </source>
</evidence>
<organism evidence="2 3">
    <name type="scientific">Tepidimonas alkaliphilus</name>
    <dbReference type="NCBI Taxonomy" id="2588942"/>
    <lineage>
        <taxon>Bacteria</taxon>
        <taxon>Pseudomonadati</taxon>
        <taxon>Pseudomonadota</taxon>
        <taxon>Betaproteobacteria</taxon>
        <taxon>Burkholderiales</taxon>
        <taxon>Tepidimonas</taxon>
    </lineage>
</organism>
<keyword evidence="1" id="KW-0732">Signal</keyword>
<dbReference type="AlphaFoldDB" id="A0A554WDH5"/>
<dbReference type="OrthoDB" id="9154917at2"/>
<protein>
    <recommendedName>
        <fullName evidence="4">SsuA/THI5-like domain-containing protein</fullName>
    </recommendedName>
</protein>
<gene>
    <name evidence="2" type="ORF">Talka_00304</name>
</gene>
<dbReference type="Gene3D" id="3.40.190.10">
    <property type="entry name" value="Periplasmic binding protein-like II"/>
    <property type="match status" value="2"/>
</dbReference>
<dbReference type="SUPFAM" id="SSF53850">
    <property type="entry name" value="Periplasmic binding protein-like II"/>
    <property type="match status" value="1"/>
</dbReference>
<dbReference type="EMBL" id="VJNB01000001">
    <property type="protein sequence ID" value="TSE21628.1"/>
    <property type="molecule type" value="Genomic_DNA"/>
</dbReference>
<evidence type="ECO:0000313" key="3">
    <source>
        <dbReference type="Proteomes" id="UP000315736"/>
    </source>
</evidence>
<name>A0A554WDH5_9BURK</name>
<reference evidence="2 3" key="1">
    <citation type="submission" date="2019-07" db="EMBL/GenBank/DDBJ databases">
        <title>Tepidimonas alkaliphilus YIM 72238 draft genome.</title>
        <authorList>
            <person name="Da Costa M.S."/>
            <person name="Froufe H.J.C."/>
            <person name="Egas C."/>
            <person name="Albuquerque L."/>
        </authorList>
    </citation>
    <scope>NUCLEOTIDE SEQUENCE [LARGE SCALE GENOMIC DNA]</scope>
    <source>
        <strain evidence="2 3">YIM 72238</strain>
    </source>
</reference>
<evidence type="ECO:0000256" key="1">
    <source>
        <dbReference type="SAM" id="SignalP"/>
    </source>
</evidence>
<sequence length="320" mass="34431">MDRRRCCASLVALLAAQSARPAALDRVAVQCEAVTPWAALPLRLAQRLGFTAQERVELRWVTSADAEGSESSAVPGLRVGPFDRLVRWVLAGGDARIVAGWVRSPQFAVGLAPATPDSQPWRLGVPHDRQLWASLAGMVLQRGWSRKAVLWQPLADAAEAEAALASGSVQGLAWGDPLLTRLERAGRLHVLADLRHPLQGQRWLGGPLLCTVLAAPSALWDAQAALLQRVARALRRALAWLQEASAMDLAPHADLAGLAHDRVTFLQVLERLRPSYSLTGSVDAQAVHQSLRLLASLPGGVVDQGFDPQRLLPPRGWAGA</sequence>
<accession>A0A554WDH5</accession>
<evidence type="ECO:0000313" key="2">
    <source>
        <dbReference type="EMBL" id="TSE21628.1"/>
    </source>
</evidence>
<dbReference type="RefSeq" id="WP_143889302.1">
    <property type="nucleotide sequence ID" value="NZ_VJNB01000001.1"/>
</dbReference>
<comment type="caution">
    <text evidence="2">The sequence shown here is derived from an EMBL/GenBank/DDBJ whole genome shotgun (WGS) entry which is preliminary data.</text>
</comment>
<dbReference type="PANTHER" id="PTHR30024">
    <property type="entry name" value="ALIPHATIC SULFONATES-BINDING PROTEIN-RELATED"/>
    <property type="match status" value="1"/>
</dbReference>
<feature type="chain" id="PRO_5021889127" description="SsuA/THI5-like domain-containing protein" evidence="1">
    <location>
        <begin position="22"/>
        <end position="320"/>
    </location>
</feature>
<dbReference type="Proteomes" id="UP000315736">
    <property type="component" value="Unassembled WGS sequence"/>
</dbReference>